<dbReference type="PROSITE" id="PS50893">
    <property type="entry name" value="ABC_TRANSPORTER_2"/>
    <property type="match status" value="1"/>
</dbReference>
<evidence type="ECO:0000259" key="4">
    <source>
        <dbReference type="PROSITE" id="PS50893"/>
    </source>
</evidence>
<dbReference type="GO" id="GO:0005886">
    <property type="term" value="C:plasma membrane"/>
    <property type="evidence" value="ECO:0007669"/>
    <property type="project" value="TreeGrafter"/>
</dbReference>
<dbReference type="InterPro" id="IPR003593">
    <property type="entry name" value="AAA+_ATPase"/>
</dbReference>
<accession>A0A1U6HV84</accession>
<dbReference type="InterPro" id="IPR015854">
    <property type="entry name" value="ABC_transpr_LolD-like"/>
</dbReference>
<keyword evidence="2" id="KW-0547">Nucleotide-binding</keyword>
<dbReference type="CDD" id="cd03255">
    <property type="entry name" value="ABC_MJ0796_LolCDE_FtsE"/>
    <property type="match status" value="1"/>
</dbReference>
<dbReference type="STRING" id="428990.SAMN06295987_103148"/>
<dbReference type="PANTHER" id="PTHR24220">
    <property type="entry name" value="IMPORT ATP-BINDING PROTEIN"/>
    <property type="match status" value="1"/>
</dbReference>
<evidence type="ECO:0000256" key="3">
    <source>
        <dbReference type="ARBA" id="ARBA00022840"/>
    </source>
</evidence>
<dbReference type="RefSeq" id="WP_054945108.1">
    <property type="nucleotide sequence ID" value="NZ_FVZE01000003.1"/>
</dbReference>
<evidence type="ECO:0000313" key="5">
    <source>
        <dbReference type="EMBL" id="SLJ99723.1"/>
    </source>
</evidence>
<dbReference type="EMBL" id="FVZE01000003">
    <property type="protein sequence ID" value="SLJ99723.1"/>
    <property type="molecule type" value="Genomic_DNA"/>
</dbReference>
<keyword evidence="1" id="KW-0813">Transport</keyword>
<feature type="domain" description="ABC transporter" evidence="4">
    <location>
        <begin position="5"/>
        <end position="234"/>
    </location>
</feature>
<dbReference type="InterPro" id="IPR027417">
    <property type="entry name" value="P-loop_NTPase"/>
</dbReference>
<dbReference type="Gene3D" id="3.40.50.300">
    <property type="entry name" value="P-loop containing nucleotide triphosphate hydrolases"/>
    <property type="match status" value="1"/>
</dbReference>
<evidence type="ECO:0000256" key="1">
    <source>
        <dbReference type="ARBA" id="ARBA00022448"/>
    </source>
</evidence>
<proteinExistence type="predicted"/>
<dbReference type="InterPro" id="IPR017871">
    <property type="entry name" value="ABC_transporter-like_CS"/>
</dbReference>
<evidence type="ECO:0000256" key="2">
    <source>
        <dbReference type="ARBA" id="ARBA00022741"/>
    </source>
</evidence>
<dbReference type="AlphaFoldDB" id="A0A1U6HV84"/>
<name>A0A1U6HV84_9SPHN</name>
<reference evidence="6" key="1">
    <citation type="submission" date="2017-02" db="EMBL/GenBank/DDBJ databases">
        <authorList>
            <person name="Varghese N."/>
            <person name="Submissions S."/>
        </authorList>
    </citation>
    <scope>NUCLEOTIDE SEQUENCE [LARGE SCALE GENOMIC DNA]</scope>
    <source>
        <strain evidence="6">SM117</strain>
    </source>
</reference>
<dbReference type="Pfam" id="PF00005">
    <property type="entry name" value="ABC_tran"/>
    <property type="match status" value="1"/>
</dbReference>
<keyword evidence="5" id="KW-0449">Lipoprotein</keyword>
<dbReference type="SMART" id="SM00382">
    <property type="entry name" value="AAA"/>
    <property type="match status" value="1"/>
</dbReference>
<keyword evidence="3 5" id="KW-0067">ATP-binding</keyword>
<dbReference type="GO" id="GO:0016887">
    <property type="term" value="F:ATP hydrolysis activity"/>
    <property type="evidence" value="ECO:0007669"/>
    <property type="project" value="InterPro"/>
</dbReference>
<organism evidence="5 6">
    <name type="scientific">Novosphingobium mathurense</name>
    <dbReference type="NCBI Taxonomy" id="428990"/>
    <lineage>
        <taxon>Bacteria</taxon>
        <taxon>Pseudomonadati</taxon>
        <taxon>Pseudomonadota</taxon>
        <taxon>Alphaproteobacteria</taxon>
        <taxon>Sphingomonadales</taxon>
        <taxon>Sphingomonadaceae</taxon>
        <taxon>Novosphingobium</taxon>
    </lineage>
</organism>
<dbReference type="InterPro" id="IPR017911">
    <property type="entry name" value="MacB-like_ATP-bd"/>
</dbReference>
<dbReference type="PANTHER" id="PTHR24220:SF86">
    <property type="entry name" value="ABC TRANSPORTER ABCH.1"/>
    <property type="match status" value="1"/>
</dbReference>
<dbReference type="PROSITE" id="PS00211">
    <property type="entry name" value="ABC_TRANSPORTER_1"/>
    <property type="match status" value="1"/>
</dbReference>
<dbReference type="InterPro" id="IPR003439">
    <property type="entry name" value="ABC_transporter-like_ATP-bd"/>
</dbReference>
<protein>
    <submittedName>
        <fullName evidence="5">Lipoprotein-releasing system ATP-binding protein</fullName>
    </submittedName>
</protein>
<sequence>MSAILEARSLTRTLAGPKPVHLVRDVSLTIERGAFTTIVGPSGCGKSSLLYLLGLIDRPDSGELLFDGREVSALSGDERASIRLARFGFVFQFHFLLPEFSALENVMLPMQRLGRLDRDGARSRALELLTAVGLGEKSANTPDRLSGGERQRVAIARALANDPVLILGDEPTGDLDSRNSARVIEDLRALAHEGGRAVACVTHDPGIAEISDVQIEMLDGRIEKIIDRRARLPAA</sequence>
<dbReference type="Proteomes" id="UP000190989">
    <property type="component" value="Unassembled WGS sequence"/>
</dbReference>
<dbReference type="SUPFAM" id="SSF52540">
    <property type="entry name" value="P-loop containing nucleoside triphosphate hydrolases"/>
    <property type="match status" value="1"/>
</dbReference>
<dbReference type="GO" id="GO:0022857">
    <property type="term" value="F:transmembrane transporter activity"/>
    <property type="evidence" value="ECO:0007669"/>
    <property type="project" value="TreeGrafter"/>
</dbReference>
<keyword evidence="6" id="KW-1185">Reference proteome</keyword>
<evidence type="ECO:0000313" key="6">
    <source>
        <dbReference type="Proteomes" id="UP000190989"/>
    </source>
</evidence>
<dbReference type="GO" id="GO:0005524">
    <property type="term" value="F:ATP binding"/>
    <property type="evidence" value="ECO:0007669"/>
    <property type="project" value="UniProtKB-KW"/>
</dbReference>
<gene>
    <name evidence="5" type="ORF">SAMN06295987_103148</name>
</gene>